<accession>A0A8H6U2N4</accession>
<organism evidence="1 2">
    <name type="scientific">Mycena venus</name>
    <dbReference type="NCBI Taxonomy" id="2733690"/>
    <lineage>
        <taxon>Eukaryota</taxon>
        <taxon>Fungi</taxon>
        <taxon>Dikarya</taxon>
        <taxon>Basidiomycota</taxon>
        <taxon>Agaricomycotina</taxon>
        <taxon>Agaricomycetes</taxon>
        <taxon>Agaricomycetidae</taxon>
        <taxon>Agaricales</taxon>
        <taxon>Marasmiineae</taxon>
        <taxon>Mycenaceae</taxon>
        <taxon>Mycena</taxon>
    </lineage>
</organism>
<evidence type="ECO:0000313" key="2">
    <source>
        <dbReference type="Proteomes" id="UP000620124"/>
    </source>
</evidence>
<gene>
    <name evidence="1" type="ORF">MVEN_02537000</name>
</gene>
<evidence type="ECO:0000313" key="1">
    <source>
        <dbReference type="EMBL" id="KAF7328500.1"/>
    </source>
</evidence>
<sequence>MHDSFALFFQDFNECTFWIRHSTGRLCVDPSPSEIYAILDEDSAEIEVPETIVSMSAPDMEAMVIRSLTLEGYHNICWLNLSELHRFTTVSLSTIVNIGAVISNQHKGHIEIASCLDATARVHRWGFKGGAGGITAEGWTRLKSGDVLNSTIQITGSDQKGAMALTWLCQSNHIFSRLRITSNLEAYVLVEEVDFELKISATTEDSPEGFLFLCPVTDFRMAQSLFRWPDCPAYWSLDPMGAERLSTEAHQK</sequence>
<comment type="caution">
    <text evidence="1">The sequence shown here is derived from an EMBL/GenBank/DDBJ whole genome shotgun (WGS) entry which is preliminary data.</text>
</comment>
<dbReference type="AlphaFoldDB" id="A0A8H6U2N4"/>
<reference evidence="1" key="1">
    <citation type="submission" date="2020-05" db="EMBL/GenBank/DDBJ databases">
        <title>Mycena genomes resolve the evolution of fungal bioluminescence.</title>
        <authorList>
            <person name="Tsai I.J."/>
        </authorList>
    </citation>
    <scope>NUCLEOTIDE SEQUENCE</scope>
    <source>
        <strain evidence="1">CCC161011</strain>
    </source>
</reference>
<proteinExistence type="predicted"/>
<dbReference type="OrthoDB" id="2919463at2759"/>
<keyword evidence="2" id="KW-1185">Reference proteome</keyword>
<dbReference type="EMBL" id="JACAZI010000035">
    <property type="protein sequence ID" value="KAF7328500.1"/>
    <property type="molecule type" value="Genomic_DNA"/>
</dbReference>
<name>A0A8H6U2N4_9AGAR</name>
<dbReference type="Proteomes" id="UP000620124">
    <property type="component" value="Unassembled WGS sequence"/>
</dbReference>
<protein>
    <submittedName>
        <fullName evidence="1">Uncharacterized protein</fullName>
    </submittedName>
</protein>